<keyword evidence="3 6" id="KW-0812">Transmembrane</keyword>
<keyword evidence="4 6" id="KW-1133">Transmembrane helix</keyword>
<evidence type="ECO:0000256" key="2">
    <source>
        <dbReference type="ARBA" id="ARBA00022448"/>
    </source>
</evidence>
<dbReference type="EMBL" id="JBHTIS010001951">
    <property type="protein sequence ID" value="MFD1049058.1"/>
    <property type="molecule type" value="Genomic_DNA"/>
</dbReference>
<evidence type="ECO:0000256" key="1">
    <source>
        <dbReference type="ARBA" id="ARBA00004651"/>
    </source>
</evidence>
<evidence type="ECO:0000313" key="9">
    <source>
        <dbReference type="Proteomes" id="UP001597045"/>
    </source>
</evidence>
<dbReference type="PROSITE" id="PS50850">
    <property type="entry name" value="MFS"/>
    <property type="match status" value="1"/>
</dbReference>
<comment type="caution">
    <text evidence="8">The sequence shown here is derived from an EMBL/GenBank/DDBJ whole genome shotgun (WGS) entry which is preliminary data.</text>
</comment>
<protein>
    <submittedName>
        <fullName evidence="8">MFS transporter</fullName>
    </submittedName>
</protein>
<keyword evidence="9" id="KW-1185">Reference proteome</keyword>
<feature type="domain" description="Major facilitator superfamily (MFS) profile" evidence="7">
    <location>
        <begin position="18"/>
        <end position="122"/>
    </location>
</feature>
<dbReference type="Gene3D" id="1.20.1720.10">
    <property type="entry name" value="Multidrug resistance protein D"/>
    <property type="match status" value="1"/>
</dbReference>
<evidence type="ECO:0000256" key="6">
    <source>
        <dbReference type="SAM" id="Phobius"/>
    </source>
</evidence>
<dbReference type="InterPro" id="IPR011701">
    <property type="entry name" value="MFS"/>
</dbReference>
<dbReference type="PANTHER" id="PTHR42718">
    <property type="entry name" value="MAJOR FACILITATOR SUPERFAMILY MULTIDRUG TRANSPORTER MFSC"/>
    <property type="match status" value="1"/>
</dbReference>
<feature type="transmembrane region" description="Helical" evidence="6">
    <location>
        <begin position="49"/>
        <end position="70"/>
    </location>
</feature>
<evidence type="ECO:0000313" key="8">
    <source>
        <dbReference type="EMBL" id="MFD1049058.1"/>
    </source>
</evidence>
<evidence type="ECO:0000256" key="3">
    <source>
        <dbReference type="ARBA" id="ARBA00022692"/>
    </source>
</evidence>
<dbReference type="SUPFAM" id="SSF103473">
    <property type="entry name" value="MFS general substrate transporter"/>
    <property type="match status" value="1"/>
</dbReference>
<dbReference type="Pfam" id="PF07690">
    <property type="entry name" value="MFS_1"/>
    <property type="match status" value="1"/>
</dbReference>
<evidence type="ECO:0000256" key="5">
    <source>
        <dbReference type="ARBA" id="ARBA00023136"/>
    </source>
</evidence>
<organism evidence="8 9">
    <name type="scientific">Kibdelosporangium lantanae</name>
    <dbReference type="NCBI Taxonomy" id="1497396"/>
    <lineage>
        <taxon>Bacteria</taxon>
        <taxon>Bacillati</taxon>
        <taxon>Actinomycetota</taxon>
        <taxon>Actinomycetes</taxon>
        <taxon>Pseudonocardiales</taxon>
        <taxon>Pseudonocardiaceae</taxon>
        <taxon>Kibdelosporangium</taxon>
    </lineage>
</organism>
<dbReference type="InterPro" id="IPR020846">
    <property type="entry name" value="MFS_dom"/>
</dbReference>
<keyword evidence="5 6" id="KW-0472">Membrane</keyword>
<name>A0ABW3MEC4_9PSEU</name>
<evidence type="ECO:0000256" key="4">
    <source>
        <dbReference type="ARBA" id="ARBA00022989"/>
    </source>
</evidence>
<dbReference type="Proteomes" id="UP001597045">
    <property type="component" value="Unassembled WGS sequence"/>
</dbReference>
<comment type="subcellular location">
    <subcellularLocation>
        <location evidence="1">Cell membrane</location>
        <topology evidence="1">Multi-pass membrane protein</topology>
    </subcellularLocation>
</comment>
<accession>A0ABW3MEC4</accession>
<evidence type="ECO:0000259" key="7">
    <source>
        <dbReference type="PROSITE" id="PS50850"/>
    </source>
</evidence>
<reference evidence="9" key="1">
    <citation type="journal article" date="2019" name="Int. J. Syst. Evol. Microbiol.">
        <title>The Global Catalogue of Microorganisms (GCM) 10K type strain sequencing project: providing services to taxonomists for standard genome sequencing and annotation.</title>
        <authorList>
            <consortium name="The Broad Institute Genomics Platform"/>
            <consortium name="The Broad Institute Genome Sequencing Center for Infectious Disease"/>
            <person name="Wu L."/>
            <person name="Ma J."/>
        </authorList>
    </citation>
    <scope>NUCLEOTIDE SEQUENCE [LARGE SCALE GENOMIC DNA]</scope>
    <source>
        <strain evidence="9">JCM 31486</strain>
    </source>
</reference>
<dbReference type="InterPro" id="IPR036259">
    <property type="entry name" value="MFS_trans_sf"/>
</dbReference>
<sequence length="122" mass="12822">MTGDTTTAPPGTARRGLGMLVVMTGVLITAIDGTIVVLALPVIEQELHVSLSAVVWVIIAYLLVITLLATQVGRLGDIFGRVRMYEAGFAVFVIGSLLCALAWDEVSIIGFRVLQGVGAVLV</sequence>
<keyword evidence="2" id="KW-0813">Transport</keyword>
<dbReference type="PANTHER" id="PTHR42718:SF9">
    <property type="entry name" value="MAJOR FACILITATOR SUPERFAMILY MULTIDRUG TRANSPORTER MFSC"/>
    <property type="match status" value="1"/>
</dbReference>
<gene>
    <name evidence="8" type="ORF">ACFQ1S_27750</name>
</gene>
<proteinExistence type="predicted"/>
<feature type="transmembrane region" description="Helical" evidence="6">
    <location>
        <begin position="82"/>
        <end position="103"/>
    </location>
</feature>
<feature type="non-terminal residue" evidence="8">
    <location>
        <position position="122"/>
    </location>
</feature>
<feature type="transmembrane region" description="Helical" evidence="6">
    <location>
        <begin position="20"/>
        <end position="43"/>
    </location>
</feature>